<accession>A0A2P6MQ68</accession>
<gene>
    <name evidence="2" type="ORF">PROFUN_16628</name>
</gene>
<comment type="caution">
    <text evidence="2">The sequence shown here is derived from an EMBL/GenBank/DDBJ whole genome shotgun (WGS) entry which is preliminary data.</text>
</comment>
<dbReference type="OrthoDB" id="406044at2759"/>
<dbReference type="AlphaFoldDB" id="A0A2P6MQ68"/>
<dbReference type="SUPFAM" id="SSF82185">
    <property type="entry name" value="Histone H3 K4-specific methyltransferase SET7/9 N-terminal domain"/>
    <property type="match status" value="1"/>
</dbReference>
<name>A0A2P6MQ68_9EUKA</name>
<sequence>MENVTLTTVTIWPRIIQKRFSRKSIQRHNSVRSRPTQHLGISTLEWISSTEVKRVRDLGTQVAVYAVMRQDGLVELWLCHKVEVTHPKAYPLKEAAISGFQFYDPFSADFKWLQVLDQTIGIGPTRALSVVTIEVYDNGISYIGTFDTQGRRHGKGKLQYQNGDYYEGSFHLGKRHGRGTHVCNGGKHRYEGEFT</sequence>
<evidence type="ECO:0000313" key="3">
    <source>
        <dbReference type="Proteomes" id="UP000241769"/>
    </source>
</evidence>
<dbReference type="Proteomes" id="UP000241769">
    <property type="component" value="Unassembled WGS sequence"/>
</dbReference>
<dbReference type="Gene3D" id="2.20.110.10">
    <property type="entry name" value="Histone H3 K4-specific methyltransferase SET7/9 N-terminal domain"/>
    <property type="match status" value="1"/>
</dbReference>
<evidence type="ECO:0000256" key="1">
    <source>
        <dbReference type="ARBA" id="ARBA00022737"/>
    </source>
</evidence>
<dbReference type="InParanoid" id="A0A2P6MQ68"/>
<dbReference type="PANTHER" id="PTHR23084:SF263">
    <property type="entry name" value="MORN REPEAT-CONTAINING PROTEIN 1"/>
    <property type="match status" value="1"/>
</dbReference>
<dbReference type="EMBL" id="MDYQ01000537">
    <property type="protein sequence ID" value="PRP73858.1"/>
    <property type="molecule type" value="Genomic_DNA"/>
</dbReference>
<keyword evidence="1" id="KW-0677">Repeat</keyword>
<evidence type="ECO:0000313" key="2">
    <source>
        <dbReference type="EMBL" id="PRP73858.1"/>
    </source>
</evidence>
<dbReference type="InterPro" id="IPR003409">
    <property type="entry name" value="MORN"/>
</dbReference>
<dbReference type="Pfam" id="PF02493">
    <property type="entry name" value="MORN"/>
    <property type="match status" value="2"/>
</dbReference>
<dbReference type="PANTHER" id="PTHR23084">
    <property type="entry name" value="PHOSPHATIDYLINOSITOL-4-PHOSPHATE 5-KINASE RELATED"/>
    <property type="match status" value="1"/>
</dbReference>
<proteinExistence type="predicted"/>
<dbReference type="SMART" id="SM00698">
    <property type="entry name" value="MORN"/>
    <property type="match status" value="2"/>
</dbReference>
<organism evidence="2 3">
    <name type="scientific">Planoprotostelium fungivorum</name>
    <dbReference type="NCBI Taxonomy" id="1890364"/>
    <lineage>
        <taxon>Eukaryota</taxon>
        <taxon>Amoebozoa</taxon>
        <taxon>Evosea</taxon>
        <taxon>Variosea</taxon>
        <taxon>Cavosteliida</taxon>
        <taxon>Cavosteliaceae</taxon>
        <taxon>Planoprotostelium</taxon>
    </lineage>
</organism>
<protein>
    <submittedName>
        <fullName evidence="2">Radial spoke head 1 protein</fullName>
    </submittedName>
</protein>
<reference evidence="2 3" key="1">
    <citation type="journal article" date="2018" name="Genome Biol. Evol.">
        <title>Multiple Roots of Fruiting Body Formation in Amoebozoa.</title>
        <authorList>
            <person name="Hillmann F."/>
            <person name="Forbes G."/>
            <person name="Novohradska S."/>
            <person name="Ferling I."/>
            <person name="Riege K."/>
            <person name="Groth M."/>
            <person name="Westermann M."/>
            <person name="Marz M."/>
            <person name="Spaller T."/>
            <person name="Winckler T."/>
            <person name="Schaap P."/>
            <person name="Glockner G."/>
        </authorList>
    </citation>
    <scope>NUCLEOTIDE SEQUENCE [LARGE SCALE GENOMIC DNA]</scope>
    <source>
        <strain evidence="2 3">Jena</strain>
    </source>
</reference>
<keyword evidence="3" id="KW-1185">Reference proteome</keyword>